<keyword evidence="1" id="KW-1133">Transmembrane helix</keyword>
<proteinExistence type="predicted"/>
<evidence type="ECO:0000256" key="1">
    <source>
        <dbReference type="SAM" id="Phobius"/>
    </source>
</evidence>
<reference evidence="2" key="1">
    <citation type="journal article" date="2020" name="mSystems">
        <title>Genome- and Community-Level Interaction Insights into Carbon Utilization and Element Cycling Functions of Hydrothermarchaeota in Hydrothermal Sediment.</title>
        <authorList>
            <person name="Zhou Z."/>
            <person name="Liu Y."/>
            <person name="Xu W."/>
            <person name="Pan J."/>
            <person name="Luo Z.H."/>
            <person name="Li M."/>
        </authorList>
    </citation>
    <scope>NUCLEOTIDE SEQUENCE [LARGE SCALE GENOMIC DNA]</scope>
    <source>
        <strain evidence="2">SpSt-757</strain>
    </source>
</reference>
<protein>
    <submittedName>
        <fullName evidence="2">Uncharacterized protein</fullName>
    </submittedName>
</protein>
<gene>
    <name evidence="2" type="ORF">ENV41_03830</name>
</gene>
<keyword evidence="1" id="KW-0812">Transmembrane</keyword>
<comment type="caution">
    <text evidence="2">The sequence shown here is derived from an EMBL/GenBank/DDBJ whole genome shotgun (WGS) entry which is preliminary data.</text>
</comment>
<dbReference type="EMBL" id="DTGG01000121">
    <property type="protein sequence ID" value="HFZ09241.1"/>
    <property type="molecule type" value="Genomic_DNA"/>
</dbReference>
<keyword evidence="1" id="KW-0472">Membrane</keyword>
<name>A0A7V3JAA7_UNCC3</name>
<organism evidence="2">
    <name type="scientific">candidate division CPR3 bacterium</name>
    <dbReference type="NCBI Taxonomy" id="2268181"/>
    <lineage>
        <taxon>Bacteria</taxon>
        <taxon>Bacteria division CPR3</taxon>
    </lineage>
</organism>
<sequence>METTAKPWYLSKTIWVNLIAFIAMIVQNLTHFVISPEEEAAILAVINLILRMITKKPIV</sequence>
<dbReference type="AlphaFoldDB" id="A0A7V3JAA7"/>
<accession>A0A7V3JAA7</accession>
<feature type="transmembrane region" description="Helical" evidence="1">
    <location>
        <begin position="14"/>
        <end position="34"/>
    </location>
</feature>
<evidence type="ECO:0000313" key="2">
    <source>
        <dbReference type="EMBL" id="HFZ09241.1"/>
    </source>
</evidence>